<feature type="transmembrane region" description="Helical" evidence="2">
    <location>
        <begin position="119"/>
        <end position="137"/>
    </location>
</feature>
<dbReference type="OrthoDB" id="3430891at2"/>
<dbReference type="EMBL" id="CP036455">
    <property type="protein sequence ID" value="QBI55281.1"/>
    <property type="molecule type" value="Genomic_DNA"/>
</dbReference>
<feature type="compositionally biased region" description="Polar residues" evidence="1">
    <location>
        <begin position="25"/>
        <end position="40"/>
    </location>
</feature>
<name>A0A4P6Q776_9ACTN</name>
<feature type="region of interest" description="Disordered" evidence="1">
    <location>
        <begin position="1"/>
        <end position="52"/>
    </location>
</feature>
<proteinExistence type="predicted"/>
<sequence length="222" mass="22259">MQLSRPQGEPPPTRTGSSAGHPGSPTHSGAANRNAPTNGGATRPERARSWARRGRDAVRAAVLDLAALSGRLAAAWITAGWALDALAGGTRSDLLAGTVLAGAAAFAAGLAAPLSGTALAAAAALAALGPVPLGAAPAPGPVPASDAPWWIALSAVCLLGALAPGRLCADALILHRRRVGRVGARDPEGARNRQMRIGRRPEEAPPLPYPGGRAALGRPSRI</sequence>
<reference evidence="3 4" key="1">
    <citation type="submission" date="2019-02" db="EMBL/GenBank/DDBJ databases">
        <authorList>
            <person name="Khodamoradi S."/>
            <person name="Hahnke R.L."/>
            <person name="Kaempfer P."/>
            <person name="Schumann P."/>
            <person name="Rohde M."/>
            <person name="Steinert M."/>
            <person name="Luzhetskyy A."/>
            <person name="Wink J."/>
            <person name="Ruckert C."/>
        </authorList>
    </citation>
    <scope>NUCLEOTIDE SEQUENCE [LARGE SCALE GENOMIC DNA]</scope>
    <source>
        <strain evidence="3 4">M2</strain>
    </source>
</reference>
<organism evidence="3 4">
    <name type="scientific">Streptomonospora litoralis</name>
    <dbReference type="NCBI Taxonomy" id="2498135"/>
    <lineage>
        <taxon>Bacteria</taxon>
        <taxon>Bacillati</taxon>
        <taxon>Actinomycetota</taxon>
        <taxon>Actinomycetes</taxon>
        <taxon>Streptosporangiales</taxon>
        <taxon>Nocardiopsidaceae</taxon>
        <taxon>Streptomonospora</taxon>
    </lineage>
</organism>
<dbReference type="Proteomes" id="UP000292235">
    <property type="component" value="Chromosome"/>
</dbReference>
<dbReference type="RefSeq" id="WP_131099310.1">
    <property type="nucleotide sequence ID" value="NZ_CP036455.1"/>
</dbReference>
<keyword evidence="2" id="KW-1133">Transmembrane helix</keyword>
<feature type="transmembrane region" description="Helical" evidence="2">
    <location>
        <begin position="94"/>
        <end position="112"/>
    </location>
</feature>
<evidence type="ECO:0000256" key="1">
    <source>
        <dbReference type="SAM" id="MobiDB-lite"/>
    </source>
</evidence>
<evidence type="ECO:0000313" key="3">
    <source>
        <dbReference type="EMBL" id="QBI55281.1"/>
    </source>
</evidence>
<accession>A0A4P6Q776</accession>
<feature type="transmembrane region" description="Helical" evidence="2">
    <location>
        <begin position="61"/>
        <end position="82"/>
    </location>
</feature>
<keyword evidence="2" id="KW-0812">Transmembrane</keyword>
<gene>
    <name evidence="3" type="ORF">EKD16_17565</name>
</gene>
<evidence type="ECO:0000313" key="4">
    <source>
        <dbReference type="Proteomes" id="UP000292235"/>
    </source>
</evidence>
<keyword evidence="2" id="KW-0472">Membrane</keyword>
<dbReference type="AlphaFoldDB" id="A0A4P6Q776"/>
<feature type="compositionally biased region" description="Basic and acidic residues" evidence="1">
    <location>
        <begin position="43"/>
        <end position="52"/>
    </location>
</feature>
<protein>
    <submittedName>
        <fullName evidence="3">Uncharacterized protein</fullName>
    </submittedName>
</protein>
<dbReference type="KEGG" id="strr:EKD16_17565"/>
<keyword evidence="4" id="KW-1185">Reference proteome</keyword>
<evidence type="ECO:0000256" key="2">
    <source>
        <dbReference type="SAM" id="Phobius"/>
    </source>
</evidence>
<feature type="region of interest" description="Disordered" evidence="1">
    <location>
        <begin position="184"/>
        <end position="222"/>
    </location>
</feature>
<feature type="transmembrane region" description="Helical" evidence="2">
    <location>
        <begin position="149"/>
        <end position="169"/>
    </location>
</feature>